<dbReference type="GO" id="GO:0060962">
    <property type="term" value="P:regulation of ribosomal protein gene transcription by RNA polymerase II"/>
    <property type="evidence" value="ECO:0007669"/>
    <property type="project" value="EnsemblFungi"/>
</dbReference>
<reference evidence="4" key="1">
    <citation type="submission" date="2020-03" db="EMBL/GenBank/DDBJ databases">
        <title>FDA dAtabase for Regulatory Grade micrObial Sequences (FDA-ARGOS): Supporting development and validation of Infectious Disease Dx tests.</title>
        <authorList>
            <person name="Campos J."/>
            <person name="Goldberg B."/>
            <person name="Tallon L."/>
            <person name="Sadzewicz L."/>
            <person name="Vavikolanu K."/>
            <person name="Mehta A."/>
            <person name="Aluvathingal J."/>
            <person name="Nadendla S."/>
            <person name="Nandy P."/>
            <person name="Geyer C."/>
            <person name="Yan Y."/>
            <person name="Sichtig H."/>
        </authorList>
    </citation>
    <scope>NUCLEOTIDE SEQUENCE [LARGE SCALE GENOMIC DNA]</scope>
    <source>
        <strain evidence="4">FDAARGOS_652</strain>
    </source>
</reference>
<dbReference type="PANTHER" id="PTHR13191">
    <property type="entry name" value="RIBOSOMAL RNA PROCESSING PROTEIN 7-RELATED"/>
    <property type="match status" value="1"/>
</dbReference>
<dbReference type="CDD" id="cd12293">
    <property type="entry name" value="dRRM_Rrp7p"/>
    <property type="match status" value="1"/>
</dbReference>
<evidence type="ECO:0000313" key="4">
    <source>
        <dbReference type="EMBL" id="KAF6059646.1"/>
    </source>
</evidence>
<dbReference type="Pfam" id="PF17799">
    <property type="entry name" value="RRM_Rrp7"/>
    <property type="match status" value="1"/>
</dbReference>
<evidence type="ECO:0000256" key="1">
    <source>
        <dbReference type="ARBA" id="ARBA00006110"/>
    </source>
</evidence>
<feature type="domain" description="Ribosomal RNA-processing protein 7 C-terminal" evidence="2">
    <location>
        <begin position="159"/>
        <end position="281"/>
    </location>
</feature>
<dbReference type="Gene3D" id="6.10.250.1770">
    <property type="match status" value="1"/>
</dbReference>
<dbReference type="GO" id="GO:0032545">
    <property type="term" value="C:CURI complex"/>
    <property type="evidence" value="ECO:0007669"/>
    <property type="project" value="EnsemblFungi"/>
</dbReference>
<evidence type="ECO:0000259" key="2">
    <source>
        <dbReference type="Pfam" id="PF12923"/>
    </source>
</evidence>
<protein>
    <submittedName>
        <fullName evidence="4">Ribosomal RNA-processing protein 7 (RRP7) family protein</fullName>
    </submittedName>
</protein>
<dbReference type="GO" id="GO:0034456">
    <property type="term" value="C:UTP-C complex"/>
    <property type="evidence" value="ECO:0007669"/>
    <property type="project" value="EnsemblFungi"/>
</dbReference>
<proteinExistence type="inferred from homology"/>
<comment type="similarity">
    <text evidence="1">Belongs to the RRP7 family.</text>
</comment>
<organism evidence="4 5">
    <name type="scientific">Candida parapsilosis</name>
    <name type="common">Yeast</name>
    <dbReference type="NCBI Taxonomy" id="5480"/>
    <lineage>
        <taxon>Eukaryota</taxon>
        <taxon>Fungi</taxon>
        <taxon>Dikarya</taxon>
        <taxon>Ascomycota</taxon>
        <taxon>Saccharomycotina</taxon>
        <taxon>Pichiomycetes</taxon>
        <taxon>Debaryomycetaceae</taxon>
        <taxon>Candida/Lodderomyces clade</taxon>
        <taxon>Candida</taxon>
    </lineage>
</organism>
<dbReference type="InterPro" id="IPR040446">
    <property type="entry name" value="RRP7"/>
</dbReference>
<accession>A0A8X7TF03</accession>
<dbReference type="PANTHER" id="PTHR13191:SF0">
    <property type="entry name" value="RIBOSOMAL RNA-PROCESSING PROTEIN 7 HOMOLOG A-RELATED"/>
    <property type="match status" value="1"/>
</dbReference>
<dbReference type="GO" id="GO:0042790">
    <property type="term" value="P:nucleolar large rRNA transcription by RNA polymerase I"/>
    <property type="evidence" value="ECO:0007669"/>
    <property type="project" value="EnsemblFungi"/>
</dbReference>
<dbReference type="InterPro" id="IPR024326">
    <property type="entry name" value="RRP7_C"/>
</dbReference>
<dbReference type="GO" id="GO:0019843">
    <property type="term" value="F:rRNA binding"/>
    <property type="evidence" value="ECO:0007669"/>
    <property type="project" value="EnsemblFungi"/>
</dbReference>
<dbReference type="GO" id="GO:0006364">
    <property type="term" value="P:rRNA processing"/>
    <property type="evidence" value="ECO:0007669"/>
    <property type="project" value="EnsemblFungi"/>
</dbReference>
<dbReference type="OrthoDB" id="5390at2759"/>
<dbReference type="EMBL" id="JABWAB010000001">
    <property type="protein sequence ID" value="KAF6059646.1"/>
    <property type="molecule type" value="Genomic_DNA"/>
</dbReference>
<gene>
    <name evidence="4" type="ORF">FOB60_001228</name>
</gene>
<evidence type="ECO:0000313" key="5">
    <source>
        <dbReference type="Proteomes" id="UP000590412"/>
    </source>
</evidence>
<evidence type="ECO:0000259" key="3">
    <source>
        <dbReference type="Pfam" id="PF17799"/>
    </source>
</evidence>
<dbReference type="CDD" id="cd12950">
    <property type="entry name" value="RRP7_Rrp7p"/>
    <property type="match status" value="1"/>
</dbReference>
<sequence>MVKTEIKGFQILPINIRGTVSTHYVYFKKHDSRTNPDSTNNTSIFLCNLPILSDLQTIKKYFQSVALGATIEGYTQSYLTDTTEDVWLDLTKLTSDLPVGNTDETASKLPKNCAVVTFIDKSSFQLAFNSLKRLASSGTVSTWPMKEITSSYFLNLYKSKILDKEKLSEKVAQALKDFDNAEQESIENLQNQASLVDEDGFQLVVGSHRKTKAGILGKQNLASTVESEKAKNKMKKKEKQDFYRFQLRQRKKEEMNELLSKFKSDQEKVRLMKEKKRFRPY</sequence>
<dbReference type="GO" id="GO:0032040">
    <property type="term" value="C:small-subunit processome"/>
    <property type="evidence" value="ECO:0007669"/>
    <property type="project" value="EnsemblFungi"/>
</dbReference>
<dbReference type="InterPro" id="IPR040447">
    <property type="entry name" value="RRM_Rrp7"/>
</dbReference>
<dbReference type="Proteomes" id="UP000590412">
    <property type="component" value="Unassembled WGS sequence"/>
</dbReference>
<feature type="domain" description="Rrp7 RRM-like N-terminal" evidence="3">
    <location>
        <begin position="5"/>
        <end position="157"/>
    </location>
</feature>
<name>A0A8X7TF03_CANPA</name>
<dbReference type="GO" id="GO:0000028">
    <property type="term" value="P:ribosomal small subunit assembly"/>
    <property type="evidence" value="ECO:0007669"/>
    <property type="project" value="EnsemblFungi"/>
</dbReference>
<comment type="caution">
    <text evidence="4">The sequence shown here is derived from an EMBL/GenBank/DDBJ whole genome shotgun (WGS) entry which is preliminary data.</text>
</comment>
<dbReference type="Pfam" id="PF12923">
    <property type="entry name" value="RRP7"/>
    <property type="match status" value="1"/>
</dbReference>
<dbReference type="AlphaFoldDB" id="A0A8X7TF03"/>